<dbReference type="SUPFAM" id="SSF55718">
    <property type="entry name" value="SCP-like"/>
    <property type="match status" value="1"/>
</dbReference>
<dbReference type="InterPro" id="IPR017517">
    <property type="entry name" value="Maleyloyr_isom"/>
</dbReference>
<feature type="compositionally biased region" description="Basic and acidic residues" evidence="1">
    <location>
        <begin position="74"/>
        <end position="97"/>
    </location>
</feature>
<keyword evidence="3" id="KW-0413">Isomerase</keyword>
<evidence type="ECO:0000256" key="1">
    <source>
        <dbReference type="SAM" id="MobiDB-lite"/>
    </source>
</evidence>
<evidence type="ECO:0000313" key="3">
    <source>
        <dbReference type="EMBL" id="MBB5999159.1"/>
    </source>
</evidence>
<dbReference type="RefSeq" id="WP_184635897.1">
    <property type="nucleotide sequence ID" value="NZ_BAABKT010000010.1"/>
</dbReference>
<dbReference type="Proteomes" id="UP000578077">
    <property type="component" value="Unassembled WGS sequence"/>
</dbReference>
<dbReference type="GO" id="GO:0050077">
    <property type="term" value="F:maleylpyruvate isomerase activity"/>
    <property type="evidence" value="ECO:0007669"/>
    <property type="project" value="UniProtKB-EC"/>
</dbReference>
<dbReference type="Pfam" id="PF11716">
    <property type="entry name" value="MDMPI_N"/>
    <property type="match status" value="1"/>
</dbReference>
<dbReference type="Gene3D" id="3.30.1050.20">
    <property type="match status" value="1"/>
</dbReference>
<dbReference type="NCBIfam" id="TIGR03083">
    <property type="entry name" value="maleylpyruvate isomerase family mycothiol-dependent enzyme"/>
    <property type="match status" value="1"/>
</dbReference>
<keyword evidence="4" id="KW-1185">Reference proteome</keyword>
<dbReference type="Gene3D" id="1.20.120.450">
    <property type="entry name" value="dinb family like domain"/>
    <property type="match status" value="1"/>
</dbReference>
<gene>
    <name evidence="3" type="ORF">HNR25_002910</name>
</gene>
<proteinExistence type="predicted"/>
<evidence type="ECO:0000313" key="4">
    <source>
        <dbReference type="Proteomes" id="UP000578077"/>
    </source>
</evidence>
<dbReference type="GO" id="GO:0046872">
    <property type="term" value="F:metal ion binding"/>
    <property type="evidence" value="ECO:0007669"/>
    <property type="project" value="InterPro"/>
</dbReference>
<reference evidence="3 4" key="1">
    <citation type="submission" date="2020-08" db="EMBL/GenBank/DDBJ databases">
        <title>Sequencing the genomes of 1000 actinobacteria strains.</title>
        <authorList>
            <person name="Klenk H.-P."/>
        </authorList>
    </citation>
    <scope>NUCLEOTIDE SEQUENCE [LARGE SCALE GENOMIC DNA]</scope>
    <source>
        <strain evidence="3 4">DSM 44593</strain>
    </source>
</reference>
<dbReference type="AlphaFoldDB" id="A0A841ECW5"/>
<accession>A0A841ECW5</accession>
<protein>
    <submittedName>
        <fullName evidence="3">Maleylpyruvate isomerase</fullName>
        <ecNumber evidence="3">5.2.1.4</ecNumber>
    </submittedName>
</protein>
<dbReference type="EC" id="5.2.1.4" evidence="3"/>
<dbReference type="InterPro" id="IPR036527">
    <property type="entry name" value="SCP2_sterol-bd_dom_sf"/>
</dbReference>
<dbReference type="SUPFAM" id="SSF109854">
    <property type="entry name" value="DinB/YfiT-like putative metalloenzymes"/>
    <property type="match status" value="1"/>
</dbReference>
<dbReference type="EMBL" id="JACHLY010000001">
    <property type="protein sequence ID" value="MBB5999159.1"/>
    <property type="molecule type" value="Genomic_DNA"/>
</dbReference>
<sequence length="254" mass="27534">MTVPRIRTDDHSVVSGAADDATDRLLRTASGVRPDQIGGPSLLPGWTRGHVLAHVARNADALVRLLEGAREGRQADLYPSRDDRDREIEEGADRGPEEQAADLEDSAERLAEAVRSMPKKAWKFEIRLPDGRVFPAARIPWMRLSEVEYHHVDLGLDYAPGAWPQPFVAEEVESLVARFAAEEELPPVLLRDSGSGEEFRIGAAAGPAVTAQGPASALLAWLSGRADGSRLTVHRDGTPVAEPAAVLPELPPMR</sequence>
<evidence type="ECO:0000259" key="2">
    <source>
        <dbReference type="Pfam" id="PF11716"/>
    </source>
</evidence>
<feature type="domain" description="Mycothiol-dependent maleylpyruvate isomerase metal-binding" evidence="2">
    <location>
        <begin position="19"/>
        <end position="154"/>
    </location>
</feature>
<keyword evidence="3" id="KW-0670">Pyruvate</keyword>
<dbReference type="InterPro" id="IPR024344">
    <property type="entry name" value="MDMPI_metal-binding"/>
</dbReference>
<name>A0A841ECW5_9ACTN</name>
<organism evidence="3 4">
    <name type="scientific">Streptomonospora salina</name>
    <dbReference type="NCBI Taxonomy" id="104205"/>
    <lineage>
        <taxon>Bacteria</taxon>
        <taxon>Bacillati</taxon>
        <taxon>Actinomycetota</taxon>
        <taxon>Actinomycetes</taxon>
        <taxon>Streptosporangiales</taxon>
        <taxon>Nocardiopsidaceae</taxon>
        <taxon>Streptomonospora</taxon>
    </lineage>
</organism>
<feature type="region of interest" description="Disordered" evidence="1">
    <location>
        <begin position="74"/>
        <end position="105"/>
    </location>
</feature>
<dbReference type="InterPro" id="IPR034660">
    <property type="entry name" value="DinB/YfiT-like"/>
</dbReference>
<comment type="caution">
    <text evidence="3">The sequence shown here is derived from an EMBL/GenBank/DDBJ whole genome shotgun (WGS) entry which is preliminary data.</text>
</comment>